<evidence type="ECO:0000256" key="1">
    <source>
        <dbReference type="SAM" id="MobiDB-lite"/>
    </source>
</evidence>
<reference evidence="3" key="1">
    <citation type="submission" date="2014-04" db="EMBL/GenBank/DDBJ databases">
        <title>Evolutionary Origins and Diversification of the Mycorrhizal Mutualists.</title>
        <authorList>
            <consortium name="DOE Joint Genome Institute"/>
            <consortium name="Mycorrhizal Genomics Consortium"/>
            <person name="Kohler A."/>
            <person name="Kuo A."/>
            <person name="Nagy L.G."/>
            <person name="Floudas D."/>
            <person name="Copeland A."/>
            <person name="Barry K.W."/>
            <person name="Cichocki N."/>
            <person name="Veneault-Fourrey C."/>
            <person name="LaButti K."/>
            <person name="Lindquist E.A."/>
            <person name="Lipzen A."/>
            <person name="Lundell T."/>
            <person name="Morin E."/>
            <person name="Murat C."/>
            <person name="Riley R."/>
            <person name="Ohm R."/>
            <person name="Sun H."/>
            <person name="Tunlid A."/>
            <person name="Henrissat B."/>
            <person name="Grigoriev I.V."/>
            <person name="Hibbett D.S."/>
            <person name="Martin F."/>
        </authorList>
    </citation>
    <scope>NUCLEOTIDE SEQUENCE [LARGE SCALE GENOMIC DNA]</scope>
    <source>
        <strain evidence="3">FD-334 SS-4</strain>
    </source>
</reference>
<proteinExistence type="predicted"/>
<feature type="compositionally biased region" description="Basic residues" evidence="1">
    <location>
        <begin position="35"/>
        <end position="44"/>
    </location>
</feature>
<protein>
    <submittedName>
        <fullName evidence="2">Uncharacterized protein</fullName>
    </submittedName>
</protein>
<evidence type="ECO:0000313" key="3">
    <source>
        <dbReference type="Proteomes" id="UP000054270"/>
    </source>
</evidence>
<dbReference type="Proteomes" id="UP000054270">
    <property type="component" value="Unassembled WGS sequence"/>
</dbReference>
<dbReference type="AlphaFoldDB" id="A0A0D2L3W3"/>
<evidence type="ECO:0000313" key="2">
    <source>
        <dbReference type="EMBL" id="KJA21492.1"/>
    </source>
</evidence>
<keyword evidence="3" id="KW-1185">Reference proteome</keyword>
<name>A0A0D2L3W3_HYPSF</name>
<organism evidence="2 3">
    <name type="scientific">Hypholoma sublateritium (strain FD-334 SS-4)</name>
    <dbReference type="NCBI Taxonomy" id="945553"/>
    <lineage>
        <taxon>Eukaryota</taxon>
        <taxon>Fungi</taxon>
        <taxon>Dikarya</taxon>
        <taxon>Basidiomycota</taxon>
        <taxon>Agaricomycotina</taxon>
        <taxon>Agaricomycetes</taxon>
        <taxon>Agaricomycetidae</taxon>
        <taxon>Agaricales</taxon>
        <taxon>Agaricineae</taxon>
        <taxon>Strophariaceae</taxon>
        <taxon>Hypholoma</taxon>
    </lineage>
</organism>
<feature type="region of interest" description="Disordered" evidence="1">
    <location>
        <begin position="35"/>
        <end position="68"/>
    </location>
</feature>
<gene>
    <name evidence="2" type="ORF">HYPSUDRAFT_202853</name>
</gene>
<dbReference type="EMBL" id="KN817557">
    <property type="protein sequence ID" value="KJA21492.1"/>
    <property type="molecule type" value="Genomic_DNA"/>
</dbReference>
<sequence>MIARVEDDAHADHAFAPQIALQILLDKLDIRSHSRHPCGQHHLPRATSQRSAPQNQPPIRLSTPPIPPASNCHTHISTLPQGDVQCTQETDQISVQHGRIHTLTPPARFCTCTTTTTTTNHHSTRWTMRPSTCMTASRSRPGPVSFSRSLLSSASCTPPMNMFTSGIGR</sequence>
<accession>A0A0D2L3W3</accession>